<keyword evidence="4 5" id="KW-0408">Iron</keyword>
<dbReference type="OrthoDB" id="1470350at2759"/>
<evidence type="ECO:0000256" key="5">
    <source>
        <dbReference type="RuleBase" id="RU000461"/>
    </source>
</evidence>
<name>A0A9P4MSR6_9PLEO</name>
<dbReference type="Gene3D" id="1.10.630.10">
    <property type="entry name" value="Cytochrome P450"/>
    <property type="match status" value="1"/>
</dbReference>
<dbReference type="PANTHER" id="PTHR24305">
    <property type="entry name" value="CYTOCHROME P450"/>
    <property type="match status" value="1"/>
</dbReference>
<dbReference type="Proteomes" id="UP000799536">
    <property type="component" value="Unassembled WGS sequence"/>
</dbReference>
<dbReference type="InterPro" id="IPR036396">
    <property type="entry name" value="Cyt_P450_sf"/>
</dbReference>
<dbReference type="InterPro" id="IPR001128">
    <property type="entry name" value="Cyt_P450"/>
</dbReference>
<dbReference type="EMBL" id="ML993982">
    <property type="protein sequence ID" value="KAF2201292.1"/>
    <property type="molecule type" value="Genomic_DNA"/>
</dbReference>
<keyword evidence="3 5" id="KW-0479">Metal-binding</keyword>
<accession>A0A9P4MSR6</accession>
<keyword evidence="7" id="KW-1185">Reference proteome</keyword>
<dbReference type="SUPFAM" id="SSF48264">
    <property type="entry name" value="Cytochrome P450"/>
    <property type="match status" value="1"/>
</dbReference>
<evidence type="ECO:0000256" key="3">
    <source>
        <dbReference type="ARBA" id="ARBA00022723"/>
    </source>
</evidence>
<evidence type="ECO:0000313" key="6">
    <source>
        <dbReference type="EMBL" id="KAF2201292.1"/>
    </source>
</evidence>
<evidence type="ECO:0000256" key="1">
    <source>
        <dbReference type="ARBA" id="ARBA00001971"/>
    </source>
</evidence>
<gene>
    <name evidence="6" type="ORF">GQ43DRAFT_440725</name>
</gene>
<dbReference type="PRINTS" id="PR00385">
    <property type="entry name" value="P450"/>
</dbReference>
<keyword evidence="5" id="KW-0560">Oxidoreductase</keyword>
<protein>
    <submittedName>
        <fullName evidence="6">Cytochrome P450</fullName>
    </submittedName>
</protein>
<dbReference type="CDD" id="cd11070">
    <property type="entry name" value="CYP56-like"/>
    <property type="match status" value="1"/>
</dbReference>
<comment type="cofactor">
    <cofactor evidence="1">
        <name>heme</name>
        <dbReference type="ChEBI" id="CHEBI:30413"/>
    </cofactor>
</comment>
<dbReference type="InterPro" id="IPR017972">
    <property type="entry name" value="Cyt_P450_CS"/>
</dbReference>
<dbReference type="GO" id="GO:0005506">
    <property type="term" value="F:iron ion binding"/>
    <property type="evidence" value="ECO:0007669"/>
    <property type="project" value="InterPro"/>
</dbReference>
<reference evidence="6" key="1">
    <citation type="journal article" date="2020" name="Stud. Mycol.">
        <title>101 Dothideomycetes genomes: a test case for predicting lifestyles and emergence of pathogens.</title>
        <authorList>
            <person name="Haridas S."/>
            <person name="Albert R."/>
            <person name="Binder M."/>
            <person name="Bloem J."/>
            <person name="Labutti K."/>
            <person name="Salamov A."/>
            <person name="Andreopoulos B."/>
            <person name="Baker S."/>
            <person name="Barry K."/>
            <person name="Bills G."/>
            <person name="Bluhm B."/>
            <person name="Cannon C."/>
            <person name="Castanera R."/>
            <person name="Culley D."/>
            <person name="Daum C."/>
            <person name="Ezra D."/>
            <person name="Gonzalez J."/>
            <person name="Henrissat B."/>
            <person name="Kuo A."/>
            <person name="Liang C."/>
            <person name="Lipzen A."/>
            <person name="Lutzoni F."/>
            <person name="Magnuson J."/>
            <person name="Mondo S."/>
            <person name="Nolan M."/>
            <person name="Ohm R."/>
            <person name="Pangilinan J."/>
            <person name="Park H.-J."/>
            <person name="Ramirez L."/>
            <person name="Alfaro M."/>
            <person name="Sun H."/>
            <person name="Tritt A."/>
            <person name="Yoshinaga Y."/>
            <person name="Zwiers L.-H."/>
            <person name="Turgeon B."/>
            <person name="Goodwin S."/>
            <person name="Spatafora J."/>
            <person name="Crous P."/>
            <person name="Grigoriev I."/>
        </authorList>
    </citation>
    <scope>NUCLEOTIDE SEQUENCE</scope>
    <source>
        <strain evidence="6">ATCC 74209</strain>
    </source>
</reference>
<dbReference type="InterPro" id="IPR050121">
    <property type="entry name" value="Cytochrome_P450_monoxygenase"/>
</dbReference>
<dbReference type="GO" id="GO:0016705">
    <property type="term" value="F:oxidoreductase activity, acting on paired donors, with incorporation or reduction of molecular oxygen"/>
    <property type="evidence" value="ECO:0007669"/>
    <property type="project" value="InterPro"/>
</dbReference>
<evidence type="ECO:0000313" key="7">
    <source>
        <dbReference type="Proteomes" id="UP000799536"/>
    </source>
</evidence>
<comment type="similarity">
    <text evidence="2 5">Belongs to the cytochrome P450 family.</text>
</comment>
<dbReference type="GO" id="GO:0020037">
    <property type="term" value="F:heme binding"/>
    <property type="evidence" value="ECO:0007669"/>
    <property type="project" value="InterPro"/>
</dbReference>
<dbReference type="Pfam" id="PF00067">
    <property type="entry name" value="p450"/>
    <property type="match status" value="1"/>
</dbReference>
<comment type="caution">
    <text evidence="6">The sequence shown here is derived from an EMBL/GenBank/DDBJ whole genome shotgun (WGS) entry which is preliminary data.</text>
</comment>
<keyword evidence="5" id="KW-0349">Heme</keyword>
<dbReference type="PROSITE" id="PS00086">
    <property type="entry name" value="CYTOCHROME_P450"/>
    <property type="match status" value="1"/>
</dbReference>
<organism evidence="6 7">
    <name type="scientific">Delitschia confertaspora ATCC 74209</name>
    <dbReference type="NCBI Taxonomy" id="1513339"/>
    <lineage>
        <taxon>Eukaryota</taxon>
        <taxon>Fungi</taxon>
        <taxon>Dikarya</taxon>
        <taxon>Ascomycota</taxon>
        <taxon>Pezizomycotina</taxon>
        <taxon>Dothideomycetes</taxon>
        <taxon>Pleosporomycetidae</taxon>
        <taxon>Pleosporales</taxon>
        <taxon>Delitschiaceae</taxon>
        <taxon>Delitschia</taxon>
    </lineage>
</organism>
<dbReference type="GO" id="GO:0004497">
    <property type="term" value="F:monooxygenase activity"/>
    <property type="evidence" value="ECO:0007669"/>
    <property type="project" value="UniProtKB-KW"/>
</dbReference>
<evidence type="ECO:0000256" key="4">
    <source>
        <dbReference type="ARBA" id="ARBA00023004"/>
    </source>
</evidence>
<keyword evidence="5" id="KW-0503">Monooxygenase</keyword>
<sequence length="619" mass="69297">MDILSLFMLTIFTYTLTRLYRFHHNYTLAGKTGLHIICAPLDPYGTFWQIIGPMFMPLLHKSPFFLTKWCRALDLTWSWRDGYMMHEKFGASFLVVHPGNIVLVTADPETITTVLGRRNEFVKGEMYEPLNLFGKNVDTVNGPDWSRHRKLTAPCFNERISSLVWSESLVQATSMLQKWLQSHPNHNHTSYKINTVVDDTRIVALHVLSTAGFGIRQDFHGGATTITAGHTMSYRDALMTVLGDLFTLLVGLWRVKALVPWLPRRVKNVGVAVKEFRQYMDEMVERERGLLQEKNGAMRPNLIATLIRTSDEAINEGIGAKSSIRLSDDEIRGNIFIFNLAGHDTTANTLAFAFSLLALHPESQKWVQEELDEVMDSKGSDTYEDTFPKLKRTMATVYETLRLYGPVPTIPRSTSAHLSPTLIPIPLSPSKSITLPRNTPISLNLYASHISPHHPLFSAENGDTFDALSFRPSRWINADSNELLPMPHGFQPWSSGPRICPGMKFAQVEAVGVLATVLKRVTVDVDGPAEDSNEGKEEEKGFRALGKGEKNAMSVDGEVESLVRDGDKAIRREIAKSKLRDVLKGAGFSGASLAILPERKGEVWLRVSERESHGGGDRE</sequence>
<dbReference type="AlphaFoldDB" id="A0A9P4MSR6"/>
<dbReference type="PANTHER" id="PTHR24305:SF166">
    <property type="entry name" value="CYTOCHROME P450 12A4, MITOCHONDRIAL-RELATED"/>
    <property type="match status" value="1"/>
</dbReference>
<evidence type="ECO:0000256" key="2">
    <source>
        <dbReference type="ARBA" id="ARBA00010617"/>
    </source>
</evidence>
<proteinExistence type="inferred from homology"/>